<feature type="domain" description="GLAA-B beta-barrel" evidence="2">
    <location>
        <begin position="136"/>
        <end position="231"/>
    </location>
</feature>
<dbReference type="Proteomes" id="UP001597375">
    <property type="component" value="Unassembled WGS sequence"/>
</dbReference>
<dbReference type="EMBL" id="JBHUIT010000008">
    <property type="protein sequence ID" value="MFD2256583.1"/>
    <property type="molecule type" value="Genomic_DNA"/>
</dbReference>
<dbReference type="RefSeq" id="WP_386819872.1">
    <property type="nucleotide sequence ID" value="NZ_JBHUIT010000008.1"/>
</dbReference>
<reference evidence="4" key="1">
    <citation type="journal article" date="2019" name="Int. J. Syst. Evol. Microbiol.">
        <title>The Global Catalogue of Microorganisms (GCM) 10K type strain sequencing project: providing services to taxonomists for standard genome sequencing and annotation.</title>
        <authorList>
            <consortium name="The Broad Institute Genomics Platform"/>
            <consortium name="The Broad Institute Genome Sequencing Center for Infectious Disease"/>
            <person name="Wu L."/>
            <person name="Ma J."/>
        </authorList>
    </citation>
    <scope>NUCLEOTIDE SEQUENCE [LARGE SCALE GENOMIC DNA]</scope>
    <source>
        <strain evidence="4">CGMCC 4.7106</strain>
    </source>
</reference>
<gene>
    <name evidence="3" type="ORF">ACFSSA_07845</name>
</gene>
<name>A0ABW5D668_9BACT</name>
<dbReference type="InterPro" id="IPR011050">
    <property type="entry name" value="Pectin_lyase_fold/virulence"/>
</dbReference>
<feature type="signal peptide" evidence="1">
    <location>
        <begin position="1"/>
        <end position="18"/>
    </location>
</feature>
<comment type="caution">
    <text evidence="3">The sequence shown here is derived from an EMBL/GenBank/DDBJ whole genome shotgun (WGS) entry which is preliminary data.</text>
</comment>
<feature type="chain" id="PRO_5047305767" evidence="1">
    <location>
        <begin position="19"/>
        <end position="600"/>
    </location>
</feature>
<evidence type="ECO:0000313" key="4">
    <source>
        <dbReference type="Proteomes" id="UP001597375"/>
    </source>
</evidence>
<dbReference type="SUPFAM" id="SSF51126">
    <property type="entry name" value="Pectin lyase-like"/>
    <property type="match status" value="1"/>
</dbReference>
<dbReference type="Gene3D" id="2.160.20.10">
    <property type="entry name" value="Single-stranded right-handed beta-helix, Pectin lyase-like"/>
    <property type="match status" value="2"/>
</dbReference>
<sequence length="600" mass="67444">MKKLFLTAFILAFQSAQAETINVADHGILPGTDVSQKVNELLASLKGKADITLVFPKGTYEFYPENAVEIYRAVTNHDNGPKRIAFPVFGYEDFTLEGSGSTFMFHGRMSPIVVEGSSGVILQNFSIDWETPFHHELKVLERNEADNSFVAEISPMKYGFEIKDQKLFFNHYDWQDEIGQNVAFDPKTNAPLWDTQLYQLRGKQAKATKLGENTVSLKNATKVPPPVGAVICTYGNAPTNRLAQAIHLDRTKNTRIENVTVYAAGGMALIAERSENIELDKVIVTSTDERTLATRADATHFLRCKGLVDVRNCRFEHMADDGINVHGVYIKINEYKGNRTFLCEINHRQQLGLIFAEAGDKVAITSRETVLPIYETTVEKVEIHDESLLSITVAEVPDDLPAGLLSMENLSWYPDLVFKNNVIRDNRARSALISTKGKVLVEDNVFSSQMHGILIEGDNNSWYESGGVRDITIQNNVFENIGYGKGSGYPLYISPLLREEQRLGDEKYHRNIRFRNNRLKSFNGLLVHGLSVEGLEITGNIVTKDSLYPKWSELPAIDLNYCEDITIEGNRFEGFDFPIRAAISEDTEEVKFVENPGIER</sequence>
<dbReference type="InterPro" id="IPR006626">
    <property type="entry name" value="PbH1"/>
</dbReference>
<dbReference type="SMART" id="SM00710">
    <property type="entry name" value="PbH1"/>
    <property type="match status" value="7"/>
</dbReference>
<protein>
    <submittedName>
        <fullName evidence="3">Right-handed parallel beta-helix repeat-containing protein</fullName>
    </submittedName>
</protein>
<evidence type="ECO:0000259" key="2">
    <source>
        <dbReference type="Pfam" id="PF23763"/>
    </source>
</evidence>
<evidence type="ECO:0000256" key="1">
    <source>
        <dbReference type="SAM" id="SignalP"/>
    </source>
</evidence>
<dbReference type="InterPro" id="IPR057275">
    <property type="entry name" value="Beta-barrel_GLAA-B_I"/>
</dbReference>
<organism evidence="3 4">
    <name type="scientific">Luteolibacter algae</name>
    <dbReference type="NCBI Taxonomy" id="454151"/>
    <lineage>
        <taxon>Bacteria</taxon>
        <taxon>Pseudomonadati</taxon>
        <taxon>Verrucomicrobiota</taxon>
        <taxon>Verrucomicrobiia</taxon>
        <taxon>Verrucomicrobiales</taxon>
        <taxon>Verrucomicrobiaceae</taxon>
        <taxon>Luteolibacter</taxon>
    </lineage>
</organism>
<evidence type="ECO:0000313" key="3">
    <source>
        <dbReference type="EMBL" id="MFD2256583.1"/>
    </source>
</evidence>
<dbReference type="Pfam" id="PF23763">
    <property type="entry name" value="Beta-barrel_GLAA-B_I"/>
    <property type="match status" value="1"/>
</dbReference>
<keyword evidence="4" id="KW-1185">Reference proteome</keyword>
<dbReference type="InterPro" id="IPR012334">
    <property type="entry name" value="Pectin_lyas_fold"/>
</dbReference>
<keyword evidence="1" id="KW-0732">Signal</keyword>
<accession>A0ABW5D668</accession>
<proteinExistence type="predicted"/>